<dbReference type="PANTHER" id="PTHR11954:SF6">
    <property type="entry name" value="MACROPHAGE MIGRATION INHIBITORY FACTOR"/>
    <property type="match status" value="1"/>
</dbReference>
<gene>
    <name evidence="12" type="ORF">QJ043_00775</name>
</gene>
<protein>
    <recommendedName>
        <fullName evidence="11">L-dopachrome isomerase</fullName>
        <ecNumber evidence="8">5.3.2.1</ecNumber>
        <ecNumber evidence="7">5.3.3.12</ecNumber>
    </recommendedName>
    <alternativeName>
        <fullName evidence="9">L-dopachrome tautomerase</fullName>
    </alternativeName>
    <alternativeName>
        <fullName evidence="10">Phenylpyruvate tautomerase</fullName>
    </alternativeName>
</protein>
<dbReference type="EC" id="5.3.2.1" evidence="8"/>
<dbReference type="SUPFAM" id="SSF55331">
    <property type="entry name" value="Tautomerase/MIF"/>
    <property type="match status" value="1"/>
</dbReference>
<evidence type="ECO:0000313" key="13">
    <source>
        <dbReference type="Proteomes" id="UP001431693"/>
    </source>
</evidence>
<evidence type="ECO:0000256" key="3">
    <source>
        <dbReference type="ARBA" id="ARBA00022525"/>
    </source>
</evidence>
<comment type="catalytic activity">
    <reaction evidence="6">
        <text>L-dopachrome = 5,6-dihydroxyindole-2-carboxylate</text>
        <dbReference type="Rhea" id="RHEA:13041"/>
        <dbReference type="ChEBI" id="CHEBI:16875"/>
        <dbReference type="ChEBI" id="CHEBI:57509"/>
        <dbReference type="EC" id="5.3.3.12"/>
    </reaction>
</comment>
<keyword evidence="4" id="KW-0413">Isomerase</keyword>
<dbReference type="EMBL" id="JASJEX010000001">
    <property type="protein sequence ID" value="MDJ1128621.1"/>
    <property type="molecule type" value="Genomic_DNA"/>
</dbReference>
<evidence type="ECO:0000256" key="11">
    <source>
        <dbReference type="ARBA" id="ARBA00042730"/>
    </source>
</evidence>
<accession>A0ABT6ZIZ6</accession>
<dbReference type="InterPro" id="IPR014347">
    <property type="entry name" value="Tautomerase/MIF_sf"/>
</dbReference>
<comment type="caution">
    <text evidence="12">The sequence shown here is derived from an EMBL/GenBank/DDBJ whole genome shotgun (WGS) entry which is preliminary data.</text>
</comment>
<evidence type="ECO:0000313" key="12">
    <source>
        <dbReference type="EMBL" id="MDJ1128621.1"/>
    </source>
</evidence>
<comment type="subcellular location">
    <subcellularLocation>
        <location evidence="1">Secreted</location>
    </subcellularLocation>
</comment>
<sequence length="116" mass="13013">MPVIHTRTSVAVTDEQREALKTAYGQVIECVPGKSEQWLMCLFDDEVPMSMAGRFEEPCAYVTVDVFARSDVDPGVWQEMTPQICDVLQGVLGIDPARVYIKYGRSADFGWNGMNF</sequence>
<keyword evidence="2" id="KW-0202">Cytokine</keyword>
<dbReference type="PANTHER" id="PTHR11954">
    <property type="entry name" value="D-DOPACHROME DECARBOXYLASE"/>
    <property type="match status" value="1"/>
</dbReference>
<evidence type="ECO:0000256" key="6">
    <source>
        <dbReference type="ARBA" id="ARBA00036823"/>
    </source>
</evidence>
<evidence type="ECO:0000256" key="9">
    <source>
        <dbReference type="ARBA" id="ARBA00041631"/>
    </source>
</evidence>
<comment type="catalytic activity">
    <reaction evidence="5">
        <text>3-phenylpyruvate = enol-phenylpyruvate</text>
        <dbReference type="Rhea" id="RHEA:17097"/>
        <dbReference type="ChEBI" id="CHEBI:16815"/>
        <dbReference type="ChEBI" id="CHEBI:18005"/>
        <dbReference type="EC" id="5.3.2.1"/>
    </reaction>
</comment>
<dbReference type="EC" id="5.3.3.12" evidence="7"/>
<dbReference type="Proteomes" id="UP001431693">
    <property type="component" value="Unassembled WGS sequence"/>
</dbReference>
<evidence type="ECO:0000256" key="1">
    <source>
        <dbReference type="ARBA" id="ARBA00004613"/>
    </source>
</evidence>
<evidence type="ECO:0000256" key="7">
    <source>
        <dbReference type="ARBA" id="ARBA00038932"/>
    </source>
</evidence>
<proteinExistence type="predicted"/>
<evidence type="ECO:0000256" key="4">
    <source>
        <dbReference type="ARBA" id="ARBA00023235"/>
    </source>
</evidence>
<evidence type="ECO:0000256" key="10">
    <source>
        <dbReference type="ARBA" id="ARBA00041912"/>
    </source>
</evidence>
<keyword evidence="3" id="KW-0964">Secreted</keyword>
<evidence type="ECO:0000256" key="2">
    <source>
        <dbReference type="ARBA" id="ARBA00022514"/>
    </source>
</evidence>
<dbReference type="Gene3D" id="3.30.429.10">
    <property type="entry name" value="Macrophage Migration Inhibitory Factor"/>
    <property type="match status" value="1"/>
</dbReference>
<organism evidence="12 13">
    <name type="scientific">Kribbibacterium absianum</name>
    <dbReference type="NCBI Taxonomy" id="3044210"/>
    <lineage>
        <taxon>Bacteria</taxon>
        <taxon>Bacillati</taxon>
        <taxon>Actinomycetota</taxon>
        <taxon>Coriobacteriia</taxon>
        <taxon>Coriobacteriales</taxon>
        <taxon>Kribbibacteriaceae</taxon>
        <taxon>Kribbibacterium</taxon>
    </lineage>
</organism>
<reference evidence="12" key="1">
    <citation type="submission" date="2023-05" db="EMBL/GenBank/DDBJ databases">
        <title>[olsenella] sp. nov., isolated from a pig farm feces dump.</title>
        <authorList>
            <person name="Chang Y.-H."/>
        </authorList>
    </citation>
    <scope>NUCLEOTIDE SEQUENCE</scope>
    <source>
        <strain evidence="12">YH-ols2217</strain>
    </source>
</reference>
<keyword evidence="13" id="KW-1185">Reference proteome</keyword>
<evidence type="ECO:0000256" key="5">
    <source>
        <dbReference type="ARBA" id="ARBA00036735"/>
    </source>
</evidence>
<dbReference type="InterPro" id="IPR001398">
    <property type="entry name" value="Macrophage_inhib_fac"/>
</dbReference>
<name>A0ABT6ZIZ6_9ACTN</name>
<evidence type="ECO:0000256" key="8">
    <source>
        <dbReference type="ARBA" id="ARBA00039086"/>
    </source>
</evidence>
<dbReference type="RefSeq" id="WP_283712265.1">
    <property type="nucleotide sequence ID" value="NZ_JASJEW010000001.1"/>
</dbReference>